<dbReference type="RefSeq" id="WP_193811858.1">
    <property type="nucleotide sequence ID" value="NZ_CP040442.1"/>
</dbReference>
<reference evidence="1 2" key="1">
    <citation type="submission" date="2019-05" db="EMBL/GenBank/DDBJ databases">
        <title>Chryseobacterium sp. isolated from King George Island, maritime Antarctica.</title>
        <authorList>
            <person name="Peng X."/>
        </authorList>
    </citation>
    <scope>NUCLEOTIDE SEQUENCE [LARGE SCALE GENOMIC DNA]</scope>
    <source>
        <strain evidence="1 2">7-3A</strain>
    </source>
</reference>
<dbReference type="PROSITE" id="PS51257">
    <property type="entry name" value="PROKAR_LIPOPROTEIN"/>
    <property type="match status" value="1"/>
</dbReference>
<sequence length="156" mass="17890">MNILKFIPAFAALFLFSCSTKTRYNTSQDNLTSSLDQTDQKINVKTNYSKGLNKMKPSKQSETNKYDFLTYANEENFKLLLEENKASFVVFGMVSNDYSDFEKKYGVKVKTENCVISPGISKTATLNNQIVSNYLNEKFNNDWKNDLEILPFGLQK</sequence>
<evidence type="ECO:0000313" key="2">
    <source>
        <dbReference type="Proteomes" id="UP000594195"/>
    </source>
</evidence>
<keyword evidence="2" id="KW-1185">Reference proteome</keyword>
<protein>
    <recommendedName>
        <fullName evidence="3">Lipoprotein</fullName>
    </recommendedName>
</protein>
<dbReference type="EMBL" id="CP040442">
    <property type="protein sequence ID" value="QOW11686.1"/>
    <property type="molecule type" value="Genomic_DNA"/>
</dbReference>
<evidence type="ECO:0000313" key="1">
    <source>
        <dbReference type="EMBL" id="QOW11686.1"/>
    </source>
</evidence>
<dbReference type="AlphaFoldDB" id="A0A7M2YC58"/>
<evidence type="ECO:0008006" key="3">
    <source>
        <dbReference type="Google" id="ProtNLM"/>
    </source>
</evidence>
<dbReference type="Proteomes" id="UP000594195">
    <property type="component" value="Chromosome"/>
</dbReference>
<dbReference type="KEGG" id="kfa:Q73A0000_15550"/>
<accession>A0A7M2YC58</accession>
<gene>
    <name evidence="1" type="ORF">Q73A0000_15550</name>
</gene>
<name>A0A7M2YC58_9FLAO</name>
<proteinExistence type="predicted"/>
<organism evidence="1 2">
    <name type="scientific">Kaistella flava</name>
    <name type="common">ex Peng et al. 2021</name>
    <dbReference type="NCBI Taxonomy" id="2038776"/>
    <lineage>
        <taxon>Bacteria</taxon>
        <taxon>Pseudomonadati</taxon>
        <taxon>Bacteroidota</taxon>
        <taxon>Flavobacteriia</taxon>
        <taxon>Flavobacteriales</taxon>
        <taxon>Weeksellaceae</taxon>
        <taxon>Chryseobacterium group</taxon>
        <taxon>Kaistella</taxon>
    </lineage>
</organism>